<dbReference type="Gene3D" id="3.90.550.10">
    <property type="entry name" value="Spore Coat Polysaccharide Biosynthesis Protein SpsA, Chain A"/>
    <property type="match status" value="1"/>
</dbReference>
<evidence type="ECO:0000313" key="3">
    <source>
        <dbReference type="Proteomes" id="UP000004226"/>
    </source>
</evidence>
<keyword evidence="2" id="KW-0808">Transferase</keyword>
<dbReference type="eggNOG" id="COG0463">
    <property type="taxonomic scope" value="Bacteria"/>
</dbReference>
<proteinExistence type="predicted"/>
<dbReference type="RefSeq" id="WP_006806197.1">
    <property type="nucleotide sequence ID" value="NZ_ADAD01000002.1"/>
</dbReference>
<feature type="domain" description="Glycosyltransferase 2-like" evidence="1">
    <location>
        <begin position="5"/>
        <end position="171"/>
    </location>
</feature>
<dbReference type="InterPro" id="IPR001173">
    <property type="entry name" value="Glyco_trans_2-like"/>
</dbReference>
<dbReference type="Proteomes" id="UP000004226">
    <property type="component" value="Unassembled WGS sequence"/>
</dbReference>
<dbReference type="SUPFAM" id="SSF53448">
    <property type="entry name" value="Nucleotide-diphospho-sugar transferases"/>
    <property type="match status" value="1"/>
</dbReference>
<evidence type="ECO:0000259" key="1">
    <source>
        <dbReference type="Pfam" id="PF00535"/>
    </source>
</evidence>
<gene>
    <name evidence="2" type="ORF">HMPREF0554_1960</name>
</gene>
<reference evidence="2 3" key="1">
    <citation type="submission" date="2009-10" db="EMBL/GenBank/DDBJ databases">
        <authorList>
            <person name="Harkins D.M."/>
            <person name="Madupu R."/>
            <person name="Durkin A.S."/>
            <person name="Torralba M."/>
            <person name="Methe B."/>
            <person name="Sutton G.G."/>
            <person name="Strausberg R.L."/>
            <person name="Nelson K.E."/>
        </authorList>
    </citation>
    <scope>NUCLEOTIDE SEQUENCE [LARGE SCALE GENOMIC DNA]</scope>
    <source>
        <strain evidence="2 3">F0264</strain>
    </source>
</reference>
<protein>
    <submittedName>
        <fullName evidence="2">Glycosyltransferase, group 2 family protein</fullName>
        <ecNumber evidence="2">2.4.-.-</ecNumber>
    </submittedName>
</protein>
<dbReference type="GO" id="GO:0006487">
    <property type="term" value="P:protein N-linked glycosylation"/>
    <property type="evidence" value="ECO:0007669"/>
    <property type="project" value="TreeGrafter"/>
</dbReference>
<dbReference type="PANTHER" id="PTHR10859">
    <property type="entry name" value="GLYCOSYL TRANSFERASE"/>
    <property type="match status" value="1"/>
</dbReference>
<dbReference type="AlphaFoldDB" id="D0GI87"/>
<keyword evidence="2" id="KW-0328">Glycosyltransferase</keyword>
<sequence>MDLEITIPVFNEEETIKEKIPEMILYVKNNIKDIEISFIIVDNGSTDNTEKYSLELTKEYNNLKYIKLLEKGVGLALRTSWSQSQADYVGYMDLDIATDLEALETVVTEMKNGVKIINGSRLLKNSKVINRSFIREITSRVFNLLLKIILKVRFTDGMCGFKFLNRQTAQELIGTGIDTKGWFFSTEIMVKGYWKEIEIKEIPIKWTDDRKSKVKIFSLSWNYLKSIVKLKEEEKEFKK</sequence>
<comment type="caution">
    <text evidence="2">The sequence shown here is derived from an EMBL/GenBank/DDBJ whole genome shotgun (WGS) entry which is preliminary data.</text>
</comment>
<accession>D0GI87</accession>
<name>D0GI87_9FUSO</name>
<dbReference type="EMBL" id="ADAD01000002">
    <property type="protein sequence ID" value="EEY36169.1"/>
    <property type="molecule type" value="Genomic_DNA"/>
</dbReference>
<dbReference type="PANTHER" id="PTHR10859:SF91">
    <property type="entry name" value="DOLICHYL-PHOSPHATE BETA-GLUCOSYLTRANSFERASE"/>
    <property type="match status" value="1"/>
</dbReference>
<organism evidence="2 3">
    <name type="scientific">Pseudoleptotrichia goodfellowii F0264</name>
    <dbReference type="NCBI Taxonomy" id="596323"/>
    <lineage>
        <taxon>Bacteria</taxon>
        <taxon>Fusobacteriati</taxon>
        <taxon>Fusobacteriota</taxon>
        <taxon>Fusobacteriia</taxon>
        <taxon>Fusobacteriales</taxon>
        <taxon>Leptotrichiaceae</taxon>
        <taxon>Pseudoleptotrichia</taxon>
    </lineage>
</organism>
<dbReference type="Pfam" id="PF00535">
    <property type="entry name" value="Glycos_transf_2"/>
    <property type="match status" value="1"/>
</dbReference>
<dbReference type="EC" id="2.4.-.-" evidence="2"/>
<evidence type="ECO:0000313" key="2">
    <source>
        <dbReference type="EMBL" id="EEY36169.1"/>
    </source>
</evidence>
<keyword evidence="3" id="KW-1185">Reference proteome</keyword>
<dbReference type="InterPro" id="IPR029044">
    <property type="entry name" value="Nucleotide-diphossugar_trans"/>
</dbReference>
<dbReference type="GO" id="GO:0016757">
    <property type="term" value="F:glycosyltransferase activity"/>
    <property type="evidence" value="ECO:0007669"/>
    <property type="project" value="UniProtKB-KW"/>
</dbReference>